<dbReference type="PROSITE" id="PS50088">
    <property type="entry name" value="ANK_REPEAT"/>
    <property type="match status" value="10"/>
</dbReference>
<dbReference type="RefSeq" id="XP_047739958.1">
    <property type="nucleotide sequence ID" value="XM_047884002.1"/>
</dbReference>
<evidence type="ECO:0000256" key="13">
    <source>
        <dbReference type="SAM" id="Phobius"/>
    </source>
</evidence>
<dbReference type="Gene3D" id="1.25.40.20">
    <property type="entry name" value="Ankyrin repeat-containing domain"/>
    <property type="match status" value="4"/>
</dbReference>
<feature type="transmembrane region" description="Helical" evidence="13">
    <location>
        <begin position="851"/>
        <end position="872"/>
    </location>
</feature>
<keyword evidence="2" id="KW-0813">Transport</keyword>
<feature type="region of interest" description="Disordered" evidence="12">
    <location>
        <begin position="1"/>
        <end position="34"/>
    </location>
</feature>
<evidence type="ECO:0000256" key="5">
    <source>
        <dbReference type="ARBA" id="ARBA00022737"/>
    </source>
</evidence>
<feature type="repeat" description="ANK" evidence="11">
    <location>
        <begin position="100"/>
        <end position="132"/>
    </location>
</feature>
<dbReference type="SMART" id="SM00248">
    <property type="entry name" value="ANK"/>
    <property type="match status" value="16"/>
</dbReference>
<keyword evidence="3" id="KW-0716">Sensory transduction</keyword>
<keyword evidence="9 13" id="KW-0472">Membrane</keyword>
<dbReference type="Pfam" id="PF00023">
    <property type="entry name" value="Ank"/>
    <property type="match status" value="2"/>
</dbReference>
<dbReference type="OMA" id="PLFIRVE"/>
<dbReference type="GO" id="GO:0034703">
    <property type="term" value="C:cation channel complex"/>
    <property type="evidence" value="ECO:0007669"/>
    <property type="project" value="UniProtKB-ARBA"/>
</dbReference>
<feature type="repeat" description="ANK" evidence="11">
    <location>
        <begin position="584"/>
        <end position="616"/>
    </location>
</feature>
<evidence type="ECO:0000256" key="1">
    <source>
        <dbReference type="ARBA" id="ARBA00004141"/>
    </source>
</evidence>
<protein>
    <submittedName>
        <fullName evidence="16">Transient receptor potential cation channel subfamily A member 1 homolog</fullName>
    </submittedName>
</protein>
<accession>A0A979FTL9</accession>
<dbReference type="InterPro" id="IPR002110">
    <property type="entry name" value="Ankyrin_rpt"/>
</dbReference>
<feature type="domain" description="Ion transport" evidence="14">
    <location>
        <begin position="855"/>
        <end position="1113"/>
    </location>
</feature>
<gene>
    <name evidence="16" type="primary">LOC108679976</name>
</gene>
<dbReference type="InterPro" id="IPR036770">
    <property type="entry name" value="Ankyrin_rpt-contain_sf"/>
</dbReference>
<feature type="compositionally biased region" description="Polar residues" evidence="12">
    <location>
        <begin position="8"/>
        <end position="25"/>
    </location>
</feature>
<dbReference type="GeneID" id="108679976"/>
<sequence length="1249" mass="139520">MSDDEELSQLTAGDSSSIHMSNVTGKHSKMDEGDDDGLEVFPDMAEFIGDDDSSAVISPYDIITRTLHQLARDGDSAMLASAISRLGEHRRGRIDQLDSNHLAPLHYAARYAHPDVIKTLLQAGALVNIRGQDELTPLHCAARYRKSIKSIRSRRASRQVNPITSDDTIEEEKTEQDNPSISNEKELLLANNPSVVGDVSRFGKPSNDSVVRLLVENGADVNAVDVYDLTPLHYACMRGNDVAIRDLLSYPQVLIEETDKQNMTPLFLAATFGYADAVTQLLISGANIFVRDEEYQTPLHRAAAEGHKTPLHRAAAEGHKEIVHLLLSVCKKRGDGDLLHNLILARNSERMTALYQAVANGHYQTSRLLLEEGADPNVTRDTLATPLHAAATAGSEELIELLVRYDARIDSVDCNQQTPLHKAAANNRPKSMRALIKHGANIERRDRNSFTPLLLAVKEGQLDATLALLEANADVQVVDKDEKSVVFWGAAEGEIRILEELLKNPLCVELIDTSDRYGNSPLHEAARRGFRQTVAALLDAGSQIDNKNEDEETALHVAAEEGKNRVVMELIGRYRYLINDQNEDSDTPLHLASLKGHQAVVKTLLDAGADVEARNTSLWTPLDCASFEGHTDCCLLLLEYGSPLDPLDKRRTTPLQLAARGGHVEAVQTLLAKGASLAACDATGRNALELAIAAGKKDVVMAMVKSSQWLDALRHCRISSRGRRVTPFRMLVRRFPEAAEFVLDRCTTANGVDSDNINFGIKFNFEFLDDSFQLVSGNDCSLNGGASFVPPTAFNDDGQLLPEARLFTDDAREMKRNHPLTLMVKHRRSNLLGHPVTVAMVKHKWMTSGRYLYYFNLFFYLVFLTFLTGYVLEARDWDGAMVDVREKNNCSNASYYSCAAAQECLGLNTNIFLTSGKWVIIVMAGLNIVREIFQIYQRRLNYIGVENFLEWVCYVCAVVLVYDTTDDCVIRTEWQWQVGTVAIFLAWMNLLLFIRKFPFFGIYVVMFTDVFATFSKFSIVFFLFVVAFALSFYTVLKSQKAFRTPGSSLVKTTVMMIGEFEYGDIFYGPEGTTPYNDMTTLLFVVFLILMSIITMNLLVGLAVDDIKAVQEQAVLKRLGMQAQLVIDVEMIMPSFVRRWSTCPYKIVHPNARHSPFSRLFGDFKILQSFQFLSPTDEGYRVDPRITEKLLVHEMGEVERLNQSVAELSAQVEELRSQSSKTHALLATLVAVIKQDKDEQEEEPARTVKQ</sequence>
<organism evidence="15 16">
    <name type="scientific">Hyalella azteca</name>
    <name type="common">Amphipod</name>
    <dbReference type="NCBI Taxonomy" id="294128"/>
    <lineage>
        <taxon>Eukaryota</taxon>
        <taxon>Metazoa</taxon>
        <taxon>Ecdysozoa</taxon>
        <taxon>Arthropoda</taxon>
        <taxon>Crustacea</taxon>
        <taxon>Multicrustacea</taxon>
        <taxon>Malacostraca</taxon>
        <taxon>Eumalacostraca</taxon>
        <taxon>Peracarida</taxon>
        <taxon>Amphipoda</taxon>
        <taxon>Senticaudata</taxon>
        <taxon>Talitrida</taxon>
        <taxon>Talitroidea</taxon>
        <taxon>Hyalellidae</taxon>
        <taxon>Hyalella</taxon>
    </lineage>
</organism>
<evidence type="ECO:0000313" key="16">
    <source>
        <dbReference type="RefSeq" id="XP_047739958.1"/>
    </source>
</evidence>
<dbReference type="PANTHER" id="PTHR47143">
    <property type="entry name" value="TRANSIENT RECEPTOR POTENTIAL CATION CHANNEL PROTEIN PAINLESS"/>
    <property type="match status" value="1"/>
</dbReference>
<dbReference type="InterPro" id="IPR005821">
    <property type="entry name" value="Ion_trans_dom"/>
</dbReference>
<evidence type="ECO:0000256" key="4">
    <source>
        <dbReference type="ARBA" id="ARBA00022692"/>
    </source>
</evidence>
<feature type="repeat" description="ANK" evidence="11">
    <location>
        <begin position="349"/>
        <end position="381"/>
    </location>
</feature>
<comment type="subcellular location">
    <subcellularLocation>
        <location evidence="1">Membrane</location>
        <topology evidence="1">Multi-pass membrane protein</topology>
    </subcellularLocation>
</comment>
<feature type="region of interest" description="Disordered" evidence="12">
    <location>
        <begin position="153"/>
        <end position="182"/>
    </location>
</feature>
<dbReference type="SUPFAM" id="SSF48403">
    <property type="entry name" value="Ankyrin repeat"/>
    <property type="match status" value="3"/>
</dbReference>
<dbReference type="Proteomes" id="UP000694843">
    <property type="component" value="Unplaced"/>
</dbReference>
<evidence type="ECO:0000259" key="14">
    <source>
        <dbReference type="Pfam" id="PF00520"/>
    </source>
</evidence>
<evidence type="ECO:0000256" key="6">
    <source>
        <dbReference type="ARBA" id="ARBA00022989"/>
    </source>
</evidence>
<feature type="transmembrane region" description="Helical" evidence="13">
    <location>
        <begin position="1081"/>
        <end position="1103"/>
    </location>
</feature>
<keyword evidence="15" id="KW-1185">Reference proteome</keyword>
<dbReference type="InterPro" id="IPR052076">
    <property type="entry name" value="TRP_cation_channel"/>
</dbReference>
<name>A0A979FTL9_HYAAZ</name>
<evidence type="ECO:0000256" key="9">
    <source>
        <dbReference type="ARBA" id="ARBA00023136"/>
    </source>
</evidence>
<keyword evidence="8" id="KW-0406">Ion transport</keyword>
<evidence type="ECO:0000256" key="11">
    <source>
        <dbReference type="PROSITE-ProRule" id="PRU00023"/>
    </source>
</evidence>
<feature type="transmembrane region" description="Helical" evidence="13">
    <location>
        <begin position="1000"/>
        <end position="1033"/>
    </location>
</feature>
<keyword evidence="4 13" id="KW-0812">Transmembrane</keyword>
<keyword evidence="7 11" id="KW-0040">ANK repeat</keyword>
<proteinExistence type="predicted"/>
<evidence type="ECO:0000256" key="7">
    <source>
        <dbReference type="ARBA" id="ARBA00023043"/>
    </source>
</evidence>
<evidence type="ECO:0000256" key="10">
    <source>
        <dbReference type="ARBA" id="ARBA00023303"/>
    </source>
</evidence>
<feature type="repeat" description="ANK" evidence="11">
    <location>
        <begin position="448"/>
        <end position="480"/>
    </location>
</feature>
<dbReference type="Pfam" id="PF12796">
    <property type="entry name" value="Ank_2"/>
    <property type="match status" value="5"/>
</dbReference>
<feature type="repeat" description="ANK" evidence="11">
    <location>
        <begin position="650"/>
        <end position="682"/>
    </location>
</feature>
<dbReference type="AlphaFoldDB" id="A0A979FTL9"/>
<dbReference type="GO" id="GO:0005216">
    <property type="term" value="F:monoatomic ion channel activity"/>
    <property type="evidence" value="ECO:0007669"/>
    <property type="project" value="InterPro"/>
</dbReference>
<dbReference type="Pfam" id="PF00520">
    <property type="entry name" value="Ion_trans"/>
    <property type="match status" value="1"/>
</dbReference>
<feature type="repeat" description="ANK" evidence="11">
    <location>
        <begin position="517"/>
        <end position="549"/>
    </location>
</feature>
<dbReference type="PROSITE" id="PS50297">
    <property type="entry name" value="ANK_REP_REGION"/>
    <property type="match status" value="10"/>
</dbReference>
<evidence type="ECO:0000256" key="3">
    <source>
        <dbReference type="ARBA" id="ARBA00022606"/>
    </source>
</evidence>
<keyword evidence="10" id="KW-0407">Ion channel</keyword>
<feature type="transmembrane region" description="Helical" evidence="13">
    <location>
        <begin position="974"/>
        <end position="993"/>
    </location>
</feature>
<feature type="transmembrane region" description="Helical" evidence="13">
    <location>
        <begin position="941"/>
        <end position="962"/>
    </location>
</feature>
<evidence type="ECO:0000256" key="8">
    <source>
        <dbReference type="ARBA" id="ARBA00023065"/>
    </source>
</evidence>
<dbReference type="PANTHER" id="PTHR47143:SF3">
    <property type="entry name" value="PWWP DOMAIN-CONTAINING PROTEIN"/>
    <property type="match status" value="1"/>
</dbReference>
<keyword evidence="5" id="KW-0677">Repeat</keyword>
<feature type="repeat" description="ANK" evidence="11">
    <location>
        <begin position="382"/>
        <end position="414"/>
    </location>
</feature>
<evidence type="ECO:0000313" key="15">
    <source>
        <dbReference type="Proteomes" id="UP000694843"/>
    </source>
</evidence>
<keyword evidence="6 13" id="KW-1133">Transmembrane helix</keyword>
<feature type="repeat" description="ANK" evidence="11">
    <location>
        <begin position="261"/>
        <end position="293"/>
    </location>
</feature>
<keyword evidence="16" id="KW-0675">Receptor</keyword>
<dbReference type="OrthoDB" id="1661883at2759"/>
<reference evidence="16" key="1">
    <citation type="submission" date="2025-08" db="UniProtKB">
        <authorList>
            <consortium name="RefSeq"/>
        </authorList>
    </citation>
    <scope>IDENTIFICATION</scope>
</reference>
<dbReference type="PRINTS" id="PR01415">
    <property type="entry name" value="ANKYRIN"/>
</dbReference>
<feature type="repeat" description="ANK" evidence="11">
    <location>
        <begin position="415"/>
        <end position="447"/>
    </location>
</feature>
<feature type="repeat" description="ANK" evidence="11">
    <location>
        <begin position="306"/>
        <end position="328"/>
    </location>
</feature>
<evidence type="ECO:0000256" key="12">
    <source>
        <dbReference type="SAM" id="MobiDB-lite"/>
    </source>
</evidence>
<evidence type="ECO:0000256" key="2">
    <source>
        <dbReference type="ARBA" id="ARBA00022448"/>
    </source>
</evidence>
<dbReference type="KEGG" id="hazt:108679976"/>